<evidence type="ECO:0000313" key="2">
    <source>
        <dbReference type="Proteomes" id="UP000182486"/>
    </source>
</evidence>
<evidence type="ECO:0000313" key="1">
    <source>
        <dbReference type="EMBL" id="OJF14528.1"/>
    </source>
</evidence>
<dbReference type="RefSeq" id="WP_071804576.1">
    <property type="nucleotide sequence ID" value="NZ_MEIA01000096.1"/>
</dbReference>
<dbReference type="EMBL" id="MEIA01000096">
    <property type="protein sequence ID" value="OJF14528.1"/>
    <property type="molecule type" value="Genomic_DNA"/>
</dbReference>
<dbReference type="Proteomes" id="UP000182486">
    <property type="component" value="Unassembled WGS sequence"/>
</dbReference>
<reference evidence="1 2" key="1">
    <citation type="submission" date="2016-09" db="EMBL/GenBank/DDBJ databases">
        <title>Couchioplanes caeruleus draft genome sequence.</title>
        <authorList>
            <person name="Sheehan J."/>
            <person name="Caffrey P."/>
        </authorList>
    </citation>
    <scope>NUCLEOTIDE SEQUENCE [LARGE SCALE GENOMIC DNA]</scope>
    <source>
        <strain evidence="1 2">DSM 43634</strain>
    </source>
</reference>
<accession>A0A1K0FP94</accession>
<protein>
    <submittedName>
        <fullName evidence="1">Uncharacterized protein</fullName>
    </submittedName>
</protein>
<comment type="caution">
    <text evidence="1">The sequence shown here is derived from an EMBL/GenBank/DDBJ whole genome shotgun (WGS) entry which is preliminary data.</text>
</comment>
<gene>
    <name evidence="1" type="ORF">BG844_09345</name>
</gene>
<name>A0A1K0FP94_9ACTN</name>
<proteinExistence type="predicted"/>
<sequence length="149" mass="16924">MPLLVCRRAHDWLFWMAKDLGFLVHAAKRQFLTLPPKTDPRYLDEIKVGLGFTDLTVATTAEPKRIANLFTDTLPKTARTSAARWATVGSTLTEHYAILRKKIKPWDRNAALAALRTDADVALDQAGIDEKILAWALEEQEDEGRWEHE</sequence>
<dbReference type="AlphaFoldDB" id="A0A1K0FP94"/>
<keyword evidence="2" id="KW-1185">Reference proteome</keyword>
<organism evidence="1 2">
    <name type="scientific">Couchioplanes caeruleus subsp. caeruleus</name>
    <dbReference type="NCBI Taxonomy" id="56427"/>
    <lineage>
        <taxon>Bacteria</taxon>
        <taxon>Bacillati</taxon>
        <taxon>Actinomycetota</taxon>
        <taxon>Actinomycetes</taxon>
        <taxon>Micromonosporales</taxon>
        <taxon>Micromonosporaceae</taxon>
        <taxon>Couchioplanes</taxon>
    </lineage>
</organism>